<dbReference type="InterPro" id="IPR027417">
    <property type="entry name" value="P-loop_NTPase"/>
</dbReference>
<proteinExistence type="predicted"/>
<evidence type="ECO:0000313" key="3">
    <source>
        <dbReference type="Proteomes" id="UP000277864"/>
    </source>
</evidence>
<dbReference type="Proteomes" id="UP000277864">
    <property type="component" value="Unassembled WGS sequence"/>
</dbReference>
<evidence type="ECO:0000259" key="1">
    <source>
        <dbReference type="Pfam" id="PF09848"/>
    </source>
</evidence>
<reference evidence="2 3" key="1">
    <citation type="submission" date="2018-03" db="EMBL/GenBank/DDBJ databases">
        <authorList>
            <person name="Gulvik C.A."/>
        </authorList>
    </citation>
    <scope>NUCLEOTIDE SEQUENCE [LARGE SCALE GENOMIC DNA]</scope>
    <source>
        <strain evidence="2 3">JCM 31581</strain>
    </source>
</reference>
<dbReference type="AlphaFoldDB" id="A0A429Z6P5"/>
<accession>A0A429Z6P5</accession>
<dbReference type="RefSeq" id="WP_125943303.1">
    <property type="nucleotide sequence ID" value="NZ_PXZH01000002.1"/>
</dbReference>
<dbReference type="Pfam" id="PF09848">
    <property type="entry name" value="SLFN-g3_helicase"/>
    <property type="match status" value="1"/>
</dbReference>
<evidence type="ECO:0000313" key="2">
    <source>
        <dbReference type="EMBL" id="RST89370.1"/>
    </source>
</evidence>
<protein>
    <recommendedName>
        <fullName evidence="1">Schlafen group 3-like DNA/RNA helicase domain-containing protein</fullName>
    </recommendedName>
</protein>
<dbReference type="SUPFAM" id="SSF52540">
    <property type="entry name" value="P-loop containing nucleoside triphosphate hydrolases"/>
    <property type="match status" value="1"/>
</dbReference>
<comment type="caution">
    <text evidence="2">The sequence shown here is derived from an EMBL/GenBank/DDBJ whole genome shotgun (WGS) entry which is preliminary data.</text>
</comment>
<organism evidence="2 3">
    <name type="scientific">Vagococcus humatus</name>
    <dbReference type="NCBI Taxonomy" id="1889241"/>
    <lineage>
        <taxon>Bacteria</taxon>
        <taxon>Bacillati</taxon>
        <taxon>Bacillota</taxon>
        <taxon>Bacilli</taxon>
        <taxon>Lactobacillales</taxon>
        <taxon>Enterococcaceae</taxon>
        <taxon>Vagococcus</taxon>
    </lineage>
</organism>
<keyword evidence="3" id="KW-1185">Reference proteome</keyword>
<dbReference type="InterPro" id="IPR018647">
    <property type="entry name" value="SLFN_3-like_DNA/RNA_helicase"/>
</dbReference>
<dbReference type="Gene3D" id="3.40.50.300">
    <property type="entry name" value="P-loop containing nucleotide triphosphate hydrolases"/>
    <property type="match status" value="1"/>
</dbReference>
<dbReference type="EMBL" id="PXZH01000002">
    <property type="protein sequence ID" value="RST89370.1"/>
    <property type="molecule type" value="Genomic_DNA"/>
</dbReference>
<dbReference type="OrthoDB" id="3193269at2"/>
<sequence length="398" mass="46239">MEELSQSTFVLPENKALSNEQQQLKEKIFNFITCHKQHAKPAVFVIEGDAGSGKSVVLNHVFTELQQLSRQPDSQFYQLDNKLVVNHNEMLKIYKEVAGVTPYLLKKDYQKPTPFINHYQKLGKKADVVFVDEAHLLLTKPDAYNRFEQQNQLTELLKLAHVIVLVFDTKQVIKLKSYWDTSLLSQVLKEADTERFHLDTQYRIEEPAVAEWINQFVAGHILPVPDTEKFDLRFFEDGQPMYELIRQKDHEVKLSRMIATADYPFTVFGDKIWYVQAGSLRLPWDKINFTDRPWAQRPETLDEVGSIYTIQGFDLNYAGVILGPSIKYDPQTEKVYVDIDQYQDSEAFKKRSDLEKLDQAKAEIIMNSVNILLKRGKYGLYIYAEDPLLRGKLLELTH</sequence>
<gene>
    <name evidence="2" type="ORF">C7P63_06245</name>
</gene>
<name>A0A429Z6P5_9ENTE</name>
<feature type="domain" description="Schlafen group 3-like DNA/RNA helicase" evidence="1">
    <location>
        <begin position="42"/>
        <end position="386"/>
    </location>
</feature>